<sequence length="107" mass="11201">MPSYKKLVIVGFALTLLLVSFGMDASAKLCSTTMDLLVCGGAIPGAVNQACDDTCRNKGYTGGGFCNMKIQSCVCCMSCALEDQTEVRVGDDLVGGPGDRMSRTMAD</sequence>
<accession>A0A0F6UV87</accession>
<evidence type="ECO:0000256" key="1">
    <source>
        <dbReference type="SAM" id="SignalP"/>
    </source>
</evidence>
<dbReference type="AlphaFoldDB" id="A0A0F6UV87"/>
<protein>
    <submittedName>
        <fullName evidence="2">Embryo surrounding region 6</fullName>
    </submittedName>
</protein>
<dbReference type="ExpressionAtlas" id="A0A0F6UV87">
    <property type="expression patterns" value="baseline and differential"/>
</dbReference>
<feature type="signal peptide" evidence="1">
    <location>
        <begin position="1"/>
        <end position="27"/>
    </location>
</feature>
<feature type="chain" id="PRO_5002510928" evidence="1">
    <location>
        <begin position="28"/>
        <end position="107"/>
    </location>
</feature>
<proteinExistence type="evidence at transcript level"/>
<dbReference type="EMBL" id="KP263373">
    <property type="protein sequence ID" value="AKE78874.1"/>
    <property type="molecule type" value="mRNA"/>
</dbReference>
<name>A0A0F6UV87_MAIZE</name>
<evidence type="ECO:0000313" key="2">
    <source>
        <dbReference type="EMBL" id="AKE78874.1"/>
    </source>
</evidence>
<gene>
    <name evidence="2" type="primary">Esr-6</name>
</gene>
<keyword evidence="1" id="KW-0732">Signal</keyword>
<organism evidence="2">
    <name type="scientific">Zea mays</name>
    <name type="common">Maize</name>
    <dbReference type="NCBI Taxonomy" id="4577"/>
    <lineage>
        <taxon>Eukaryota</taxon>
        <taxon>Viridiplantae</taxon>
        <taxon>Streptophyta</taxon>
        <taxon>Embryophyta</taxon>
        <taxon>Tracheophyta</taxon>
        <taxon>Spermatophyta</taxon>
        <taxon>Magnoliopsida</taxon>
        <taxon>Liliopsida</taxon>
        <taxon>Poales</taxon>
        <taxon>Poaceae</taxon>
        <taxon>PACMAD clade</taxon>
        <taxon>Panicoideae</taxon>
        <taxon>Andropogonodae</taxon>
        <taxon>Andropogoneae</taxon>
        <taxon>Tripsacinae</taxon>
        <taxon>Zea</taxon>
    </lineage>
</organism>
<reference evidence="2" key="1">
    <citation type="submission" date="2014-12" db="EMBL/GenBank/DDBJ databases">
        <title>The embryo surrounding region (Esr-6) gene from Turkish maize varieties: sequencing, modeling, and comparative analysis.</title>
        <authorList>
            <person name="Tombuloglu H."/>
            <person name="Aydin M."/>
            <person name="Filiz E."/>
        </authorList>
    </citation>
    <scope>NUCLEOTIDE SEQUENCE</scope>
    <source>
        <tissue evidence="2">Leaf</tissue>
    </source>
</reference>